<feature type="transmembrane region" description="Helical" evidence="8">
    <location>
        <begin position="82"/>
        <end position="106"/>
    </location>
</feature>
<dbReference type="EMBL" id="CAKMMW010000004">
    <property type="protein sequence ID" value="CAH1202176.1"/>
    <property type="molecule type" value="Genomic_DNA"/>
</dbReference>
<accession>A0ABN8GCG0</accession>
<name>A0ABN8GCG0_9BACL</name>
<evidence type="ECO:0000256" key="3">
    <source>
        <dbReference type="ARBA" id="ARBA00022448"/>
    </source>
</evidence>
<gene>
    <name evidence="9" type="primary">yndE_5</name>
    <name evidence="9" type="ORF">PAECIP111891_02017</name>
</gene>
<evidence type="ECO:0000256" key="5">
    <source>
        <dbReference type="ARBA" id="ARBA00022692"/>
    </source>
</evidence>
<feature type="transmembrane region" description="Helical" evidence="8">
    <location>
        <begin position="184"/>
        <end position="204"/>
    </location>
</feature>
<comment type="similarity">
    <text evidence="2">Belongs to the amino acid-polyamine-organocation (APC) superfamily. Spore germination protein (SGP) (TC 2.A.3.9) family.</text>
</comment>
<evidence type="ECO:0000256" key="7">
    <source>
        <dbReference type="ARBA" id="ARBA00023136"/>
    </source>
</evidence>
<feature type="transmembrane region" description="Helical" evidence="8">
    <location>
        <begin position="147"/>
        <end position="164"/>
    </location>
</feature>
<keyword evidence="4" id="KW-0309">Germination</keyword>
<comment type="caution">
    <text evidence="9">The sequence shown here is derived from an EMBL/GenBank/DDBJ whole genome shotgun (WGS) entry which is preliminary data.</text>
</comment>
<dbReference type="PANTHER" id="PTHR34975">
    <property type="entry name" value="SPORE GERMINATION PROTEIN A2"/>
    <property type="match status" value="1"/>
</dbReference>
<evidence type="ECO:0000256" key="2">
    <source>
        <dbReference type="ARBA" id="ARBA00007998"/>
    </source>
</evidence>
<protein>
    <submittedName>
        <fullName evidence="9">Spore germination protein YndE</fullName>
    </submittedName>
</protein>
<feature type="transmembrane region" description="Helical" evidence="8">
    <location>
        <begin position="336"/>
        <end position="356"/>
    </location>
</feature>
<evidence type="ECO:0000256" key="4">
    <source>
        <dbReference type="ARBA" id="ARBA00022544"/>
    </source>
</evidence>
<feature type="transmembrane region" description="Helical" evidence="8">
    <location>
        <begin position="118"/>
        <end position="135"/>
    </location>
</feature>
<evidence type="ECO:0000256" key="8">
    <source>
        <dbReference type="SAM" id="Phobius"/>
    </source>
</evidence>
<evidence type="ECO:0000313" key="10">
    <source>
        <dbReference type="Proteomes" id="UP000838821"/>
    </source>
</evidence>
<feature type="transmembrane region" description="Helical" evidence="8">
    <location>
        <begin position="307"/>
        <end position="324"/>
    </location>
</feature>
<comment type="subcellular location">
    <subcellularLocation>
        <location evidence="1">Membrane</location>
        <topology evidence="1">Multi-pass membrane protein</topology>
    </subcellularLocation>
</comment>
<keyword evidence="5 8" id="KW-0812">Transmembrane</keyword>
<feature type="transmembrane region" description="Helical" evidence="8">
    <location>
        <begin position="39"/>
        <end position="61"/>
    </location>
</feature>
<dbReference type="Proteomes" id="UP000838821">
    <property type="component" value="Unassembled WGS sequence"/>
</dbReference>
<dbReference type="NCBIfam" id="TIGR00912">
    <property type="entry name" value="2A0309"/>
    <property type="match status" value="1"/>
</dbReference>
<keyword evidence="6 8" id="KW-1133">Transmembrane helix</keyword>
<organism evidence="9 10">
    <name type="scientific">Paenibacillus allorhizoplanae</name>
    <dbReference type="NCBI Taxonomy" id="2905648"/>
    <lineage>
        <taxon>Bacteria</taxon>
        <taxon>Bacillati</taxon>
        <taxon>Bacillota</taxon>
        <taxon>Bacilli</taxon>
        <taxon>Bacillales</taxon>
        <taxon>Paenibacillaceae</taxon>
        <taxon>Paenibacillus</taxon>
    </lineage>
</organism>
<feature type="transmembrane region" description="Helical" evidence="8">
    <location>
        <begin position="270"/>
        <end position="295"/>
    </location>
</feature>
<evidence type="ECO:0000313" key="9">
    <source>
        <dbReference type="EMBL" id="CAH1202176.1"/>
    </source>
</evidence>
<dbReference type="InterPro" id="IPR004761">
    <property type="entry name" value="Spore_GerAB"/>
</dbReference>
<dbReference type="Pfam" id="PF03845">
    <property type="entry name" value="Spore_permease"/>
    <property type="match status" value="1"/>
</dbReference>
<sequence length="367" mass="41159">MMKEESISSLQLVFLVLLTQIGTRVLILPYDEAKYAGTNGWLAVLLGGVIAQLGIILLWMLGKRYPKQNIFQYVQTSVGKPIGGVITVVYGLYFVFSALIVSVIYLEILNRWVMLRTPWWVVLALFLTASAYAAMSSLRVLTFISQSLVSILVLTYLLVLFNGIKQGDLRNILPLWHNGGSSFAYGIYQGFSACLGYELLLYAFPYVRSQNNRKLLGAMSCANGLTTLYYCTVVLICSLNFTPEQLSIIPEPIIFILKQNDWRVFQSIDMVFVIFWFTILSATVYVYLFLAAKAVCHIGKSKQGNHARWVIVITGICFVIAYWMRGKKLITSVGGTPYQLTSLICVVAIPLILLVISHLTKLRSRNA</sequence>
<dbReference type="Gene3D" id="1.20.1740.10">
    <property type="entry name" value="Amino acid/polyamine transporter I"/>
    <property type="match status" value="1"/>
</dbReference>
<proteinExistence type="inferred from homology"/>
<evidence type="ECO:0000256" key="1">
    <source>
        <dbReference type="ARBA" id="ARBA00004141"/>
    </source>
</evidence>
<keyword evidence="10" id="KW-1185">Reference proteome</keyword>
<keyword evidence="3" id="KW-0813">Transport</keyword>
<evidence type="ECO:0000256" key="6">
    <source>
        <dbReference type="ARBA" id="ARBA00022989"/>
    </source>
</evidence>
<dbReference type="PANTHER" id="PTHR34975:SF2">
    <property type="entry name" value="SPORE GERMINATION PROTEIN A2"/>
    <property type="match status" value="1"/>
</dbReference>
<keyword evidence="7 8" id="KW-0472">Membrane</keyword>
<reference evidence="9" key="1">
    <citation type="submission" date="2022-01" db="EMBL/GenBank/DDBJ databases">
        <authorList>
            <person name="Criscuolo A."/>
        </authorList>
    </citation>
    <scope>NUCLEOTIDE SEQUENCE</scope>
    <source>
        <strain evidence="9">CIP111891</strain>
    </source>
</reference>
<feature type="transmembrane region" description="Helical" evidence="8">
    <location>
        <begin position="216"/>
        <end position="241"/>
    </location>
</feature>